<keyword evidence="3" id="KW-1185">Reference proteome</keyword>
<dbReference type="AlphaFoldDB" id="A0A3B3SXG6"/>
<sequence length="291" mass="32360">KSHFRPILKIRVWVGGWQVKALKVWLTDDQSKQFGIPAGDYSEFTFEDGEQITSLSLWDNGAGTRLGAIKFGTNRRREFFAYMTEWPLKKEHQVDTGSGICMGIKGGSGTDIDRLGFVFINTIKSTVLTKVQYTFHQLVPSVAVEKIGSMTYQNTFTAPQEYKTKTSMKITEKFSWSVPNKMSSTFKMKVHAGIPEVVENKTGFSYKLGSESTYDLENTEEKTELINFTVNIPPGKTVKADITIGQAPVDLPYTGTVKITCLDDSVLEIPTSGTYKGLTYTSAKAGVKELP</sequence>
<dbReference type="Gene3D" id="2.100.10.30">
    <property type="entry name" value="Jacalin-like lectin domain"/>
    <property type="match status" value="1"/>
</dbReference>
<dbReference type="InterPro" id="IPR001229">
    <property type="entry name" value="Jacalin-like_lectin_dom"/>
</dbReference>
<organism evidence="2 3">
    <name type="scientific">Paramormyrops kingsleyae</name>
    <dbReference type="NCBI Taxonomy" id="1676925"/>
    <lineage>
        <taxon>Eukaryota</taxon>
        <taxon>Metazoa</taxon>
        <taxon>Chordata</taxon>
        <taxon>Craniata</taxon>
        <taxon>Vertebrata</taxon>
        <taxon>Euteleostomi</taxon>
        <taxon>Actinopterygii</taxon>
        <taxon>Neopterygii</taxon>
        <taxon>Teleostei</taxon>
        <taxon>Osteoglossocephala</taxon>
        <taxon>Osteoglossomorpha</taxon>
        <taxon>Osteoglossiformes</taxon>
        <taxon>Mormyridae</taxon>
        <taxon>Paramormyrops</taxon>
    </lineage>
</organism>
<name>A0A3B3SXG6_9TELE</name>
<dbReference type="Pfam" id="PF01419">
    <property type="entry name" value="Jacalin"/>
    <property type="match status" value="1"/>
</dbReference>
<dbReference type="Proteomes" id="UP000261540">
    <property type="component" value="Unplaced"/>
</dbReference>
<feature type="domain" description="Jacalin-type lectin" evidence="1">
    <location>
        <begin position="1"/>
        <end position="121"/>
    </location>
</feature>
<protein>
    <recommendedName>
        <fullName evidence="1">Jacalin-type lectin domain-containing protein</fullName>
    </recommendedName>
</protein>
<dbReference type="PANTHER" id="PTHR34007">
    <property type="entry name" value="AEROLYSIN-LIKE PROTEIN-RELATED"/>
    <property type="match status" value="1"/>
</dbReference>
<dbReference type="Ensembl" id="ENSPKIT00000016383.1">
    <property type="protein sequence ID" value="ENSPKIP00000035452.1"/>
    <property type="gene ID" value="ENSPKIG00000014412.1"/>
</dbReference>
<dbReference type="Gene3D" id="2.170.15.10">
    <property type="entry name" value="Proaerolysin, chain A, domain 3"/>
    <property type="match status" value="1"/>
</dbReference>
<proteinExistence type="predicted"/>
<dbReference type="GeneTree" id="ENSGT00390000003194"/>
<dbReference type="CDD" id="cd20221">
    <property type="entry name" value="PFM_Dln1-like"/>
    <property type="match status" value="1"/>
</dbReference>
<evidence type="ECO:0000259" key="1">
    <source>
        <dbReference type="PROSITE" id="PS51752"/>
    </source>
</evidence>
<dbReference type="InterPro" id="IPR036404">
    <property type="entry name" value="Jacalin-like_lectin_dom_sf"/>
</dbReference>
<dbReference type="SUPFAM" id="SSF56973">
    <property type="entry name" value="Aerolisin/ETX pore-forming domain"/>
    <property type="match status" value="1"/>
</dbReference>
<dbReference type="CDD" id="cd09302">
    <property type="entry name" value="Jacalin_like"/>
    <property type="match status" value="1"/>
</dbReference>
<reference evidence="2" key="1">
    <citation type="submission" date="2025-08" db="UniProtKB">
        <authorList>
            <consortium name="Ensembl"/>
        </authorList>
    </citation>
    <scope>IDENTIFICATION</scope>
</reference>
<dbReference type="PANTHER" id="PTHR34007:SF1">
    <property type="entry name" value="AEROLYSIN-LIKE PROTEIN-RELATED"/>
    <property type="match status" value="1"/>
</dbReference>
<evidence type="ECO:0000313" key="2">
    <source>
        <dbReference type="Ensembl" id="ENSPKIP00000035452.1"/>
    </source>
</evidence>
<dbReference type="InterPro" id="IPR053280">
    <property type="entry name" value="Aerolysin-like_pore-former"/>
</dbReference>
<accession>A0A3B3SXG6</accession>
<evidence type="ECO:0000313" key="3">
    <source>
        <dbReference type="Proteomes" id="UP000261540"/>
    </source>
</evidence>
<reference evidence="2" key="2">
    <citation type="submission" date="2025-09" db="UniProtKB">
        <authorList>
            <consortium name="Ensembl"/>
        </authorList>
    </citation>
    <scope>IDENTIFICATION</scope>
</reference>
<dbReference type="PROSITE" id="PS51752">
    <property type="entry name" value="JACALIN_LECTIN"/>
    <property type="match status" value="1"/>
</dbReference>